<dbReference type="NCBIfam" id="NF040521">
    <property type="entry name" value="C45_proenzyme"/>
    <property type="match status" value="1"/>
</dbReference>
<evidence type="ECO:0000313" key="3">
    <source>
        <dbReference type="Proteomes" id="UP001595444"/>
    </source>
</evidence>
<dbReference type="GO" id="GO:0016746">
    <property type="term" value="F:acyltransferase activity"/>
    <property type="evidence" value="ECO:0007669"/>
    <property type="project" value="UniProtKB-KW"/>
</dbReference>
<proteinExistence type="predicted"/>
<dbReference type="EMBL" id="JBHRSL010000004">
    <property type="protein sequence ID" value="MFC3051856.1"/>
    <property type="molecule type" value="Genomic_DNA"/>
</dbReference>
<keyword evidence="2" id="KW-0808">Transferase</keyword>
<organism evidence="2 3">
    <name type="scientific">Kordiimonas pumila</name>
    <dbReference type="NCBI Taxonomy" id="2161677"/>
    <lineage>
        <taxon>Bacteria</taxon>
        <taxon>Pseudomonadati</taxon>
        <taxon>Pseudomonadota</taxon>
        <taxon>Alphaproteobacteria</taxon>
        <taxon>Kordiimonadales</taxon>
        <taxon>Kordiimonadaceae</taxon>
        <taxon>Kordiimonas</taxon>
    </lineage>
</organism>
<keyword evidence="2" id="KW-0012">Acyltransferase</keyword>
<dbReference type="PANTHER" id="PTHR34180">
    <property type="entry name" value="PEPTIDASE C45"/>
    <property type="match status" value="1"/>
</dbReference>
<dbReference type="InterPro" id="IPR047794">
    <property type="entry name" value="C45_proenzyme-like"/>
</dbReference>
<dbReference type="RefSeq" id="WP_194215319.1">
    <property type="nucleotide sequence ID" value="NZ_CP061205.1"/>
</dbReference>
<dbReference type="Gene3D" id="1.10.10.2120">
    <property type="match status" value="1"/>
</dbReference>
<dbReference type="Gene3D" id="3.60.60.10">
    <property type="entry name" value="Penicillin V Acylase, Chain A"/>
    <property type="match status" value="1"/>
</dbReference>
<dbReference type="Pfam" id="PF03417">
    <property type="entry name" value="AAT"/>
    <property type="match status" value="1"/>
</dbReference>
<accession>A0ABV7D401</accession>
<dbReference type="PANTHER" id="PTHR34180:SF1">
    <property type="entry name" value="BETA-ALANYL-DOPAMINE_CARCININE HYDROLASE"/>
    <property type="match status" value="1"/>
</dbReference>
<evidence type="ECO:0000313" key="2">
    <source>
        <dbReference type="EMBL" id="MFC3051856.1"/>
    </source>
</evidence>
<gene>
    <name evidence="2" type="ORF">ACFOKA_08065</name>
</gene>
<evidence type="ECO:0000259" key="1">
    <source>
        <dbReference type="Pfam" id="PF03417"/>
    </source>
</evidence>
<feature type="domain" description="Peptidase C45 hydrolase" evidence="1">
    <location>
        <begin position="126"/>
        <end position="346"/>
    </location>
</feature>
<dbReference type="InterPro" id="IPR047801">
    <property type="entry name" value="Peptidase_C45"/>
</dbReference>
<sequence>MTTPFPLIDVSGSPFECGEQHGRLAGERIVRGLQLYQADFERRGISWADALLAAKHYEPVIAAYSDDLWQEIRGIAAGSEQPTEAILLLNARTELAFSKKDTASLDVDGCTAILALPEATAAGNLLHGQSWDWRPDCAHTSIVLRITPKTGPRMLLFCEAGQLARHGMNSAGLALTANGLQSNHDTTSNGIPTPFTRRKMFTQDNYSAAIGILLNSKRSFSHNIIISHREGEAICLETTPKSAFWIEPQKGILSHANHFKHPTALLSVEDLSLARHPESLHRDGRARRQLEAANGKITAETFKTILADKFDSPNAICRTPAYRADGAYSCTVANLIMDTTAGKMWLAPAPYDGAVYTEYSL</sequence>
<comment type="caution">
    <text evidence="2">The sequence shown here is derived from an EMBL/GenBank/DDBJ whole genome shotgun (WGS) entry which is preliminary data.</text>
</comment>
<dbReference type="InterPro" id="IPR005079">
    <property type="entry name" value="Peptidase_C45_hydrolase"/>
</dbReference>
<protein>
    <submittedName>
        <fullName evidence="2">C45 family autoproteolytic acyltransferase/hydrolase</fullName>
    </submittedName>
</protein>
<name>A0ABV7D401_9PROT</name>
<keyword evidence="3" id="KW-1185">Reference proteome</keyword>
<reference evidence="3" key="1">
    <citation type="journal article" date="2019" name="Int. J. Syst. Evol. Microbiol.">
        <title>The Global Catalogue of Microorganisms (GCM) 10K type strain sequencing project: providing services to taxonomists for standard genome sequencing and annotation.</title>
        <authorList>
            <consortium name="The Broad Institute Genomics Platform"/>
            <consortium name="The Broad Institute Genome Sequencing Center for Infectious Disease"/>
            <person name="Wu L."/>
            <person name="Ma J."/>
        </authorList>
    </citation>
    <scope>NUCLEOTIDE SEQUENCE [LARGE SCALE GENOMIC DNA]</scope>
    <source>
        <strain evidence="3">KCTC 62164</strain>
    </source>
</reference>
<dbReference type="Proteomes" id="UP001595444">
    <property type="component" value="Unassembled WGS sequence"/>
</dbReference>